<proteinExistence type="predicted"/>
<evidence type="ECO:0000313" key="1">
    <source>
        <dbReference type="EMBL" id="KAI9631961.1"/>
    </source>
</evidence>
<accession>A0AA38H3B7</accession>
<dbReference type="EMBL" id="JAKWFO010000016">
    <property type="protein sequence ID" value="KAI9631961.1"/>
    <property type="molecule type" value="Genomic_DNA"/>
</dbReference>
<dbReference type="Proteomes" id="UP001164286">
    <property type="component" value="Unassembled WGS sequence"/>
</dbReference>
<evidence type="ECO:0000313" key="2">
    <source>
        <dbReference type="Proteomes" id="UP001164286"/>
    </source>
</evidence>
<keyword evidence="2" id="KW-1185">Reference proteome</keyword>
<dbReference type="RefSeq" id="XP_052941738.1">
    <property type="nucleotide sequence ID" value="XM_053091624.1"/>
</dbReference>
<dbReference type="AlphaFoldDB" id="A0AA38H3B7"/>
<comment type="caution">
    <text evidence="1">The sequence shown here is derived from an EMBL/GenBank/DDBJ whole genome shotgun (WGS) entry which is preliminary data.</text>
</comment>
<name>A0AA38H3B7_9TREE</name>
<organism evidence="1 2">
    <name type="scientific">Dioszegia hungarica</name>
    <dbReference type="NCBI Taxonomy" id="4972"/>
    <lineage>
        <taxon>Eukaryota</taxon>
        <taxon>Fungi</taxon>
        <taxon>Dikarya</taxon>
        <taxon>Basidiomycota</taxon>
        <taxon>Agaricomycotina</taxon>
        <taxon>Tremellomycetes</taxon>
        <taxon>Tremellales</taxon>
        <taxon>Bulleribasidiaceae</taxon>
        <taxon>Dioszegia</taxon>
    </lineage>
</organism>
<protein>
    <submittedName>
        <fullName evidence="1">Uncharacterized protein</fullName>
    </submittedName>
</protein>
<sequence length="300" mass="32955">MSTAMPTPRMNEKVMEDWAERRELHSVSDSVEGLEGVTVCTSLNHLRGFWTVDQEVRIAKSCSDDARQTARSAALFAGIPVVELTSTPIRNPEPYQGHLPRFGWESELYEIDDFCQLIADRITSRRTIKNALEGSTGKSDVDFSSAISLLNTACDSVKKFHDSLFPKITLNVQQGISGLTALESTYAENEYKKERLDAFIKLAEAFGKFVGLAKSAVDIQIEGDAGGKELANADIARTAAMEAVLAADEEAYKLQIWPDDREAPDTVEEVTVLLDSLVASFDEGATQDEVAKVTELLKSL</sequence>
<gene>
    <name evidence="1" type="ORF">MKK02DRAFT_41599</name>
</gene>
<reference evidence="1" key="1">
    <citation type="journal article" date="2022" name="G3 (Bethesda)">
        <title>High quality genome of the basidiomycete yeast Dioszegia hungarica PDD-24b-2 isolated from cloud water.</title>
        <authorList>
            <person name="Jarrige D."/>
            <person name="Haridas S."/>
            <person name="Bleykasten-Grosshans C."/>
            <person name="Joly M."/>
            <person name="Nadalig T."/>
            <person name="Sancelme M."/>
            <person name="Vuilleumier S."/>
            <person name="Grigoriev I.V."/>
            <person name="Amato P."/>
            <person name="Bringel F."/>
        </authorList>
    </citation>
    <scope>NUCLEOTIDE SEQUENCE</scope>
    <source>
        <strain evidence="1">PDD-24b-2</strain>
    </source>
</reference>
<dbReference type="GeneID" id="77730829"/>